<keyword evidence="2" id="KW-1185">Reference proteome</keyword>
<evidence type="ECO:0000313" key="2">
    <source>
        <dbReference type="Proteomes" id="UP000197208"/>
    </source>
</evidence>
<proteinExistence type="predicted"/>
<evidence type="ECO:0000313" key="1">
    <source>
        <dbReference type="EMBL" id="OWL95423.1"/>
    </source>
</evidence>
<dbReference type="EMBL" id="NHMK01000016">
    <property type="protein sequence ID" value="OWL95423.1"/>
    <property type="molecule type" value="Genomic_DNA"/>
</dbReference>
<protein>
    <submittedName>
        <fullName evidence="1">Uncharacterized protein</fullName>
    </submittedName>
</protein>
<accession>A0A246BJD6</accession>
<comment type="caution">
    <text evidence="1">The sequence shown here is derived from an EMBL/GenBank/DDBJ whole genome shotgun (WGS) entry which is preliminary data.</text>
</comment>
<dbReference type="AlphaFoldDB" id="A0A246BJD6"/>
<dbReference type="RefSeq" id="WP_088248826.1">
    <property type="nucleotide sequence ID" value="NZ_NHMK01000016.1"/>
</dbReference>
<organism evidence="1 2">
    <name type="scientific">Deinococcus indicus</name>
    <dbReference type="NCBI Taxonomy" id="223556"/>
    <lineage>
        <taxon>Bacteria</taxon>
        <taxon>Thermotogati</taxon>
        <taxon>Deinococcota</taxon>
        <taxon>Deinococci</taxon>
        <taxon>Deinococcales</taxon>
        <taxon>Deinococcaceae</taxon>
        <taxon>Deinococcus</taxon>
    </lineage>
</organism>
<sequence length="89" mass="9800">MTDLTLTRVPASLPGQPERVGLAVLGGVIVAHVATPHSADLFEAGWQARLEEQRRNQPGTLRQWRRGWDHANTYLAHLVTAQAPWPVSA</sequence>
<name>A0A246BJD6_9DEIO</name>
<dbReference type="Proteomes" id="UP000197208">
    <property type="component" value="Unassembled WGS sequence"/>
</dbReference>
<reference evidence="1 2" key="1">
    <citation type="submission" date="2017-05" db="EMBL/GenBank/DDBJ databases">
        <title>De novo genome assembly of Deniococcus indicus strain DR1.</title>
        <authorList>
            <person name="Chauhan D."/>
            <person name="Yennamalli R.M."/>
            <person name="Priyadarshini R."/>
        </authorList>
    </citation>
    <scope>NUCLEOTIDE SEQUENCE [LARGE SCALE GENOMIC DNA]</scope>
    <source>
        <strain evidence="1 2">DR1</strain>
    </source>
</reference>
<gene>
    <name evidence="1" type="ORF">CBQ26_11695</name>
</gene>